<proteinExistence type="predicted"/>
<sequence length="68" mass="7415">MTTDGPDSELPRAIGRPATRALTTAGYTRLEQLTEAREADLLALHGVGPKAIRILREELAAKDLAFRE</sequence>
<evidence type="ECO:0000313" key="1">
    <source>
        <dbReference type="EMBL" id="SFA76699.1"/>
    </source>
</evidence>
<evidence type="ECO:0000313" key="2">
    <source>
        <dbReference type="Proteomes" id="UP000243799"/>
    </source>
</evidence>
<name>A0A1I0VJL5_9PSEU</name>
<organism evidence="1 2">
    <name type="scientific">Amycolatopsis marina</name>
    <dbReference type="NCBI Taxonomy" id="490629"/>
    <lineage>
        <taxon>Bacteria</taxon>
        <taxon>Bacillati</taxon>
        <taxon>Actinomycetota</taxon>
        <taxon>Actinomycetes</taxon>
        <taxon>Pseudonocardiales</taxon>
        <taxon>Pseudonocardiaceae</taxon>
        <taxon>Amycolatopsis</taxon>
    </lineage>
</organism>
<reference evidence="2" key="1">
    <citation type="submission" date="2016-10" db="EMBL/GenBank/DDBJ databases">
        <authorList>
            <person name="Varghese N."/>
            <person name="Submissions S."/>
        </authorList>
    </citation>
    <scope>NUCLEOTIDE SEQUENCE [LARGE SCALE GENOMIC DNA]</scope>
    <source>
        <strain evidence="2">CGMCC 4.3568</strain>
    </source>
</reference>
<dbReference type="Proteomes" id="UP000243799">
    <property type="component" value="Unassembled WGS sequence"/>
</dbReference>
<dbReference type="SUPFAM" id="SSF47789">
    <property type="entry name" value="C-terminal domain of RNA polymerase alpha subunit"/>
    <property type="match status" value="1"/>
</dbReference>
<dbReference type="STRING" id="490629.SAMN05216266_101307"/>
<protein>
    <recommendedName>
        <fullName evidence="3">Helix-hairpin-helix domain-containing protein</fullName>
    </recommendedName>
</protein>
<dbReference type="RefSeq" id="WP_091668287.1">
    <property type="nucleotide sequence ID" value="NZ_FOKG01000001.1"/>
</dbReference>
<gene>
    <name evidence="1" type="ORF">SAMN05216266_101307</name>
</gene>
<keyword evidence="2" id="KW-1185">Reference proteome</keyword>
<evidence type="ECO:0008006" key="3">
    <source>
        <dbReference type="Google" id="ProtNLM"/>
    </source>
</evidence>
<dbReference type="AlphaFoldDB" id="A0A1I0VJL5"/>
<dbReference type="OrthoDB" id="7950977at2"/>
<dbReference type="EMBL" id="FOKG01000001">
    <property type="protein sequence ID" value="SFA76699.1"/>
    <property type="molecule type" value="Genomic_DNA"/>
</dbReference>
<dbReference type="Gene3D" id="1.10.150.20">
    <property type="entry name" value="5' to 3' exonuclease, C-terminal subdomain"/>
    <property type="match status" value="1"/>
</dbReference>
<accession>A0A1I0VJL5</accession>